<protein>
    <recommendedName>
        <fullName evidence="7">alpha-1,2-Mannosidase</fullName>
        <ecNumber evidence="7">3.2.1.-</ecNumber>
    </recommendedName>
</protein>
<dbReference type="OrthoDB" id="8118055at2759"/>
<evidence type="ECO:0000256" key="2">
    <source>
        <dbReference type="ARBA" id="ARBA00004922"/>
    </source>
</evidence>
<dbReference type="InterPro" id="IPR012341">
    <property type="entry name" value="6hp_glycosidase-like_sf"/>
</dbReference>
<keyword evidence="4 7" id="KW-0378">Hydrolase</keyword>
<dbReference type="GO" id="GO:0000139">
    <property type="term" value="C:Golgi membrane"/>
    <property type="evidence" value="ECO:0007669"/>
    <property type="project" value="TreeGrafter"/>
</dbReference>
<comment type="similarity">
    <text evidence="3 7">Belongs to the glycosyl hydrolase 47 family.</text>
</comment>
<evidence type="ECO:0000256" key="4">
    <source>
        <dbReference type="ARBA" id="ARBA00022801"/>
    </source>
</evidence>
<dbReference type="Pfam" id="PF01532">
    <property type="entry name" value="Glyco_hydro_47"/>
    <property type="match status" value="1"/>
</dbReference>
<keyword evidence="5" id="KW-1015">Disulfide bond</keyword>
<dbReference type="InterPro" id="IPR050749">
    <property type="entry name" value="Glycosyl_Hydrolase_47"/>
</dbReference>
<evidence type="ECO:0000313" key="8">
    <source>
        <dbReference type="EMBL" id="VDK60995.1"/>
    </source>
</evidence>
<reference evidence="8 9" key="1">
    <citation type="submission" date="2018-11" db="EMBL/GenBank/DDBJ databases">
        <authorList>
            <consortium name="Pathogen Informatics"/>
        </authorList>
    </citation>
    <scope>NUCLEOTIDE SEQUENCE [LARGE SCALE GENOMIC DNA]</scope>
</reference>
<accession>A0A3P6S2U9</accession>
<dbReference type="PANTHER" id="PTHR11742:SF6">
    <property type="entry name" value="MANNOSYL-OLIGOSACCHARIDE ALPHA-1,2-MANNOSIDASE IA-RELATED"/>
    <property type="match status" value="1"/>
</dbReference>
<feature type="binding site" evidence="6">
    <location>
        <position position="91"/>
    </location>
    <ligand>
        <name>Ca(2+)</name>
        <dbReference type="ChEBI" id="CHEBI:29108"/>
    </ligand>
</feature>
<dbReference type="InterPro" id="IPR001382">
    <property type="entry name" value="Glyco_hydro_47"/>
</dbReference>
<evidence type="ECO:0000256" key="6">
    <source>
        <dbReference type="PIRSR" id="PIRSR601382-2"/>
    </source>
</evidence>
<dbReference type="GO" id="GO:0005975">
    <property type="term" value="P:carbohydrate metabolic process"/>
    <property type="evidence" value="ECO:0007669"/>
    <property type="project" value="InterPro"/>
</dbReference>
<dbReference type="InterPro" id="IPR036026">
    <property type="entry name" value="Seven-hairpin_glycosidases"/>
</dbReference>
<evidence type="ECO:0000256" key="1">
    <source>
        <dbReference type="ARBA" id="ARBA00001913"/>
    </source>
</evidence>
<keyword evidence="9" id="KW-1185">Reference proteome</keyword>
<gene>
    <name evidence="8" type="ORF">CGOC_LOCUS5182</name>
</gene>
<keyword evidence="7" id="KW-0326">Glycosidase</keyword>
<dbReference type="EMBL" id="UYRV01015371">
    <property type="protein sequence ID" value="VDK60995.1"/>
    <property type="molecule type" value="Genomic_DNA"/>
</dbReference>
<comment type="pathway">
    <text evidence="2">Protein modification; protein glycosylation.</text>
</comment>
<dbReference type="EC" id="3.2.1.-" evidence="7"/>
<evidence type="ECO:0000256" key="3">
    <source>
        <dbReference type="ARBA" id="ARBA00007658"/>
    </source>
</evidence>
<dbReference type="AlphaFoldDB" id="A0A3P6S2U9"/>
<evidence type="ECO:0000256" key="7">
    <source>
        <dbReference type="RuleBase" id="RU361193"/>
    </source>
</evidence>
<evidence type="ECO:0000256" key="5">
    <source>
        <dbReference type="ARBA" id="ARBA00023157"/>
    </source>
</evidence>
<name>A0A3P6S2U9_CYLGO</name>
<dbReference type="GO" id="GO:0005509">
    <property type="term" value="F:calcium ion binding"/>
    <property type="evidence" value="ECO:0007669"/>
    <property type="project" value="InterPro"/>
</dbReference>
<dbReference type="Proteomes" id="UP000271889">
    <property type="component" value="Unassembled WGS sequence"/>
</dbReference>
<dbReference type="GO" id="GO:0004571">
    <property type="term" value="F:mannosyl-oligosaccharide 1,2-alpha-mannosidase activity"/>
    <property type="evidence" value="ECO:0007669"/>
    <property type="project" value="InterPro"/>
</dbReference>
<dbReference type="SUPFAM" id="SSF48225">
    <property type="entry name" value="Seven-hairpin glycosidases"/>
    <property type="match status" value="1"/>
</dbReference>
<keyword evidence="6" id="KW-0106">Calcium</keyword>
<dbReference type="PRINTS" id="PR00747">
    <property type="entry name" value="GLYHDRLASE47"/>
</dbReference>
<dbReference type="GO" id="GO:0005783">
    <property type="term" value="C:endoplasmic reticulum"/>
    <property type="evidence" value="ECO:0007669"/>
    <property type="project" value="TreeGrafter"/>
</dbReference>
<proteinExistence type="inferred from homology"/>
<keyword evidence="6" id="KW-0479">Metal-binding</keyword>
<dbReference type="Gene3D" id="1.50.10.10">
    <property type="match status" value="1"/>
</dbReference>
<sequence length="100" mass="12130">MLRKFVVETWFYLWRITKQDKYREWAWNVVQALEKYAKVDAGYSGIRDVYTVAVQYDDVQQSFVFAELFKYLYLIFADDSILPLDRWVFNTEAHPFPIRS</sequence>
<evidence type="ECO:0000313" key="9">
    <source>
        <dbReference type="Proteomes" id="UP000271889"/>
    </source>
</evidence>
<dbReference type="PANTHER" id="PTHR11742">
    <property type="entry name" value="MANNOSYL-OLIGOSACCHARIDE ALPHA-1,2-MANNOSIDASE-RELATED"/>
    <property type="match status" value="1"/>
</dbReference>
<organism evidence="8 9">
    <name type="scientific">Cylicostephanus goldi</name>
    <name type="common">Nematode worm</name>
    <dbReference type="NCBI Taxonomy" id="71465"/>
    <lineage>
        <taxon>Eukaryota</taxon>
        <taxon>Metazoa</taxon>
        <taxon>Ecdysozoa</taxon>
        <taxon>Nematoda</taxon>
        <taxon>Chromadorea</taxon>
        <taxon>Rhabditida</taxon>
        <taxon>Rhabditina</taxon>
        <taxon>Rhabditomorpha</taxon>
        <taxon>Strongyloidea</taxon>
        <taxon>Strongylidae</taxon>
        <taxon>Cylicostephanus</taxon>
    </lineage>
</organism>
<comment type="cofactor">
    <cofactor evidence="1 6">
        <name>Ca(2+)</name>
        <dbReference type="ChEBI" id="CHEBI:29108"/>
    </cofactor>
</comment>